<gene>
    <name evidence="3" type="ORF">ACFPKY_12080</name>
</gene>
<dbReference type="RefSeq" id="WP_345178321.1">
    <property type="nucleotide sequence ID" value="NZ_BAABFQ010000007.1"/>
</dbReference>
<keyword evidence="4" id="KW-1185">Reference proteome</keyword>
<dbReference type="NCBIfam" id="TIGR02669">
    <property type="entry name" value="SpoIID_LytB"/>
    <property type="match status" value="1"/>
</dbReference>
<dbReference type="EMBL" id="JBHSMD010000004">
    <property type="protein sequence ID" value="MFC5493843.1"/>
    <property type="molecule type" value="Genomic_DNA"/>
</dbReference>
<dbReference type="InterPro" id="IPR013486">
    <property type="entry name" value="SpoIID/LytB"/>
</dbReference>
<reference evidence="4" key="1">
    <citation type="journal article" date="2019" name="Int. J. Syst. Evol. Microbiol.">
        <title>The Global Catalogue of Microorganisms (GCM) 10K type strain sequencing project: providing services to taxonomists for standard genome sequencing and annotation.</title>
        <authorList>
            <consortium name="The Broad Institute Genomics Platform"/>
            <consortium name="The Broad Institute Genome Sequencing Center for Infectious Disease"/>
            <person name="Wu L."/>
            <person name="Ma J."/>
        </authorList>
    </citation>
    <scope>NUCLEOTIDE SEQUENCE [LARGE SCALE GENOMIC DNA]</scope>
    <source>
        <strain evidence="4">KACC 13778</strain>
    </source>
</reference>
<comment type="caution">
    <text evidence="3">The sequence shown here is derived from an EMBL/GenBank/DDBJ whole genome shotgun (WGS) entry which is preliminary data.</text>
</comment>
<dbReference type="InterPro" id="IPR013693">
    <property type="entry name" value="SpoIID/LytB_N"/>
</dbReference>
<dbReference type="InterPro" id="IPR051922">
    <property type="entry name" value="Bact_Sporulation_Assoc"/>
</dbReference>
<dbReference type="PANTHER" id="PTHR30032:SF4">
    <property type="entry name" value="AMIDASE ENHANCER"/>
    <property type="match status" value="1"/>
</dbReference>
<accession>A0ABW0N2A1</accession>
<feature type="domain" description="Sporulation stage II protein D amidase enhancer LytB N-terminal" evidence="2">
    <location>
        <begin position="189"/>
        <end position="274"/>
    </location>
</feature>
<proteinExistence type="predicted"/>
<sequence length="390" mass="41913">MRALTLLISTALAATLGLANPAVAADAWPVPADASITIKGRGYGHGHGMSQYGAEGAARAGLTYRQIAEFYYPGTTWGRGARRITVQLTADTTDDLVVRPRSGLTVRDTVSKERVALPDNGAVRWRVAVGRDGVNRVSYQHRGWHPWRVLKGQGEFFAGGEPITLVTPSGERAYRGRLRIGVTSTGDRVTVNALGLEAYLKGVVPLEIPALWSAEAVRAQAVAARTYASYERRHPRSSAYQICDTWSCQVYGGYDAEHPASNRAVEATAREILTSGGAPAFTQFGSSSGGWTAAGGMSYLPAQRDPYDGWSGNPVHTWAVKVDDNRLEQAWPAIGDLRRIAVTARDGNGTWGGRVSRLVLRGTGGSVAVSGDTFRAVLGLRSTWVTFQVR</sequence>
<protein>
    <submittedName>
        <fullName evidence="3">SpoIID/LytB domain-containing protein</fullName>
    </submittedName>
</protein>
<evidence type="ECO:0000259" key="2">
    <source>
        <dbReference type="Pfam" id="PF08486"/>
    </source>
</evidence>
<evidence type="ECO:0000313" key="4">
    <source>
        <dbReference type="Proteomes" id="UP001595956"/>
    </source>
</evidence>
<dbReference type="Pfam" id="PF08486">
    <property type="entry name" value="SpoIID"/>
    <property type="match status" value="1"/>
</dbReference>
<feature type="chain" id="PRO_5047461246" evidence="1">
    <location>
        <begin position="25"/>
        <end position="390"/>
    </location>
</feature>
<dbReference type="Proteomes" id="UP001595956">
    <property type="component" value="Unassembled WGS sequence"/>
</dbReference>
<evidence type="ECO:0000256" key="1">
    <source>
        <dbReference type="SAM" id="SignalP"/>
    </source>
</evidence>
<evidence type="ECO:0000313" key="3">
    <source>
        <dbReference type="EMBL" id="MFC5493843.1"/>
    </source>
</evidence>
<feature type="signal peptide" evidence="1">
    <location>
        <begin position="1"/>
        <end position="24"/>
    </location>
</feature>
<dbReference type="PANTHER" id="PTHR30032">
    <property type="entry name" value="N-ACETYLMURAMOYL-L-ALANINE AMIDASE-RELATED"/>
    <property type="match status" value="1"/>
</dbReference>
<name>A0ABW0N2A1_9ACTN</name>
<organism evidence="3 4">
    <name type="scientific">Nocardioides caricicola</name>
    <dbReference type="NCBI Taxonomy" id="634770"/>
    <lineage>
        <taxon>Bacteria</taxon>
        <taxon>Bacillati</taxon>
        <taxon>Actinomycetota</taxon>
        <taxon>Actinomycetes</taxon>
        <taxon>Propionibacteriales</taxon>
        <taxon>Nocardioidaceae</taxon>
        <taxon>Nocardioides</taxon>
    </lineage>
</organism>
<keyword evidence="1" id="KW-0732">Signal</keyword>